<dbReference type="InterPro" id="IPR017927">
    <property type="entry name" value="FAD-bd_FR_type"/>
</dbReference>
<dbReference type="PANTHER" id="PTHR47354:SF1">
    <property type="entry name" value="CARNITINE MONOOXYGENASE REDUCTASE SUBUNIT"/>
    <property type="match status" value="1"/>
</dbReference>
<sequence>MSTATLSSPTAATLDVVVRDRSLQGQAVAVLALAAADGSALPAFTAGAHVDLHLPGGLVRPYSLCSDPADTQTYRLGVLKDPASRGGSVAVHAALQAGARLTISAPRNHFPLDESAPHSVLVGGGIGITPMLAMAHRLHALGASFELHYCARSRAQAAFLDELAQAPWAGRVTLHFDEAEEPGGAGKLAPAAVLKAAPAGSHLYVCGPAGFMDWVMAEAAGAGLAAAQIHREYFSAPVVASDSPDRAFDVVAQRSGKTVHVAPTESLLSALQRIGIEVPVSCEQGVCGTCACTVLEGEPDHRDAYLTDEERAANDQIMVCCSRSRSARLVLDL</sequence>
<dbReference type="Gene3D" id="3.40.50.80">
    <property type="entry name" value="Nucleotide-binding domain of ferredoxin-NADP reductase (FNR) module"/>
    <property type="match status" value="1"/>
</dbReference>
<dbReference type="SUPFAM" id="SSF63380">
    <property type="entry name" value="Riboflavin synthase domain-like"/>
    <property type="match status" value="1"/>
</dbReference>
<keyword evidence="6" id="KW-0411">Iron-sulfur</keyword>
<evidence type="ECO:0000313" key="10">
    <source>
        <dbReference type="Proteomes" id="UP001204851"/>
    </source>
</evidence>
<dbReference type="Gene3D" id="3.10.20.30">
    <property type="match status" value="1"/>
</dbReference>
<dbReference type="EMBL" id="JAMXMC010000012">
    <property type="protein sequence ID" value="MCO5978713.1"/>
    <property type="molecule type" value="Genomic_DNA"/>
</dbReference>
<protein>
    <submittedName>
        <fullName evidence="9">PDR/VanB family oxidoreductase</fullName>
    </submittedName>
</protein>
<evidence type="ECO:0000256" key="3">
    <source>
        <dbReference type="ARBA" id="ARBA00022723"/>
    </source>
</evidence>
<dbReference type="SUPFAM" id="SSF52343">
    <property type="entry name" value="Ferredoxin reductase-like, C-terminal NADP-linked domain"/>
    <property type="match status" value="1"/>
</dbReference>
<reference evidence="9 10" key="1">
    <citation type="submission" date="2022-06" db="EMBL/GenBank/DDBJ databases">
        <title>Ideonella sp. NS12-5 Genome sequencing and assembly.</title>
        <authorList>
            <person name="Jung Y."/>
        </authorList>
    </citation>
    <scope>NUCLEOTIDE SEQUENCE [LARGE SCALE GENOMIC DNA]</scope>
    <source>
        <strain evidence="9 10">NS12-5</strain>
    </source>
</reference>
<evidence type="ECO:0000256" key="2">
    <source>
        <dbReference type="ARBA" id="ARBA00022714"/>
    </source>
</evidence>
<dbReference type="CDD" id="cd00207">
    <property type="entry name" value="fer2"/>
    <property type="match status" value="1"/>
</dbReference>
<proteinExistence type="predicted"/>
<dbReference type="Pfam" id="PF00175">
    <property type="entry name" value="NAD_binding_1"/>
    <property type="match status" value="1"/>
</dbReference>
<keyword evidence="2" id="KW-0001">2Fe-2S</keyword>
<evidence type="ECO:0000313" key="9">
    <source>
        <dbReference type="EMBL" id="MCO5978713.1"/>
    </source>
</evidence>
<keyword evidence="4" id="KW-0560">Oxidoreductase</keyword>
<organism evidence="9 10">
    <name type="scientific">Ideonella oryzae</name>
    <dbReference type="NCBI Taxonomy" id="2937441"/>
    <lineage>
        <taxon>Bacteria</taxon>
        <taxon>Pseudomonadati</taxon>
        <taxon>Pseudomonadota</taxon>
        <taxon>Betaproteobacteria</taxon>
        <taxon>Burkholderiales</taxon>
        <taxon>Sphaerotilaceae</taxon>
        <taxon>Ideonella</taxon>
    </lineage>
</organism>
<dbReference type="Proteomes" id="UP001204851">
    <property type="component" value="Unassembled WGS sequence"/>
</dbReference>
<dbReference type="InterPro" id="IPR050415">
    <property type="entry name" value="MRET"/>
</dbReference>
<dbReference type="PRINTS" id="PR00409">
    <property type="entry name" value="PHDIOXRDTASE"/>
</dbReference>
<evidence type="ECO:0000256" key="6">
    <source>
        <dbReference type="ARBA" id="ARBA00023014"/>
    </source>
</evidence>
<feature type="domain" description="FAD-binding FR-type" evidence="8">
    <location>
        <begin position="7"/>
        <end position="113"/>
    </location>
</feature>
<dbReference type="SUPFAM" id="SSF54292">
    <property type="entry name" value="2Fe-2S ferredoxin-like"/>
    <property type="match status" value="1"/>
</dbReference>
<dbReference type="InterPro" id="IPR012675">
    <property type="entry name" value="Beta-grasp_dom_sf"/>
</dbReference>
<keyword evidence="5" id="KW-0408">Iron</keyword>
<evidence type="ECO:0000256" key="5">
    <source>
        <dbReference type="ARBA" id="ARBA00023004"/>
    </source>
</evidence>
<name>A0ABT1BR99_9BURK</name>
<dbReference type="InterPro" id="IPR001041">
    <property type="entry name" value="2Fe-2S_ferredoxin-type"/>
</dbReference>
<dbReference type="Pfam" id="PF00111">
    <property type="entry name" value="Fer2"/>
    <property type="match status" value="1"/>
</dbReference>
<evidence type="ECO:0000259" key="7">
    <source>
        <dbReference type="PROSITE" id="PS51085"/>
    </source>
</evidence>
<dbReference type="RefSeq" id="WP_252771522.1">
    <property type="nucleotide sequence ID" value="NZ_JAMXMC010000012.1"/>
</dbReference>
<dbReference type="PANTHER" id="PTHR47354">
    <property type="entry name" value="NADH OXIDOREDUCTASE HCR"/>
    <property type="match status" value="1"/>
</dbReference>
<comment type="caution">
    <text evidence="9">The sequence shown here is derived from an EMBL/GenBank/DDBJ whole genome shotgun (WGS) entry which is preliminary data.</text>
</comment>
<accession>A0ABT1BR99</accession>
<evidence type="ECO:0000259" key="8">
    <source>
        <dbReference type="PROSITE" id="PS51384"/>
    </source>
</evidence>
<dbReference type="PROSITE" id="PS51384">
    <property type="entry name" value="FAD_FR"/>
    <property type="match status" value="1"/>
</dbReference>
<dbReference type="InterPro" id="IPR036010">
    <property type="entry name" value="2Fe-2S_ferredoxin-like_sf"/>
</dbReference>
<keyword evidence="3" id="KW-0479">Metal-binding</keyword>
<dbReference type="InterPro" id="IPR001433">
    <property type="entry name" value="OxRdtase_FAD/NAD-bd"/>
</dbReference>
<dbReference type="CDD" id="cd06185">
    <property type="entry name" value="PDR_like"/>
    <property type="match status" value="1"/>
</dbReference>
<evidence type="ECO:0000256" key="1">
    <source>
        <dbReference type="ARBA" id="ARBA00022630"/>
    </source>
</evidence>
<feature type="domain" description="2Fe-2S ferredoxin-type" evidence="7">
    <location>
        <begin position="246"/>
        <end position="333"/>
    </location>
</feature>
<gene>
    <name evidence="9" type="ORF">M0L44_18610</name>
</gene>
<keyword evidence="1" id="KW-0285">Flavoprotein</keyword>
<dbReference type="PROSITE" id="PS51085">
    <property type="entry name" value="2FE2S_FER_2"/>
    <property type="match status" value="1"/>
</dbReference>
<dbReference type="InterPro" id="IPR006058">
    <property type="entry name" value="2Fe2S_fd_BS"/>
</dbReference>
<dbReference type="PROSITE" id="PS00197">
    <property type="entry name" value="2FE2S_FER_1"/>
    <property type="match status" value="1"/>
</dbReference>
<evidence type="ECO:0000256" key="4">
    <source>
        <dbReference type="ARBA" id="ARBA00023002"/>
    </source>
</evidence>
<dbReference type="Gene3D" id="2.40.30.10">
    <property type="entry name" value="Translation factors"/>
    <property type="match status" value="1"/>
</dbReference>
<keyword evidence="10" id="KW-1185">Reference proteome</keyword>
<dbReference type="InterPro" id="IPR017938">
    <property type="entry name" value="Riboflavin_synthase-like_b-brl"/>
</dbReference>
<dbReference type="InterPro" id="IPR039261">
    <property type="entry name" value="FNR_nucleotide-bd"/>
</dbReference>